<dbReference type="HAMAP" id="MF_04110">
    <property type="entry name" value="ENDOLYSIN_T4"/>
    <property type="match status" value="1"/>
</dbReference>
<organism evidence="7 8">
    <name type="scientific">Halteria grandinella</name>
    <dbReference type="NCBI Taxonomy" id="5974"/>
    <lineage>
        <taxon>Eukaryota</taxon>
        <taxon>Sar</taxon>
        <taxon>Alveolata</taxon>
        <taxon>Ciliophora</taxon>
        <taxon>Intramacronucleata</taxon>
        <taxon>Spirotrichea</taxon>
        <taxon>Stichotrichia</taxon>
        <taxon>Sporadotrichida</taxon>
        <taxon>Halteriidae</taxon>
        <taxon>Halteria</taxon>
    </lineage>
</organism>
<evidence type="ECO:0000256" key="3">
    <source>
        <dbReference type="ARBA" id="ARBA00022638"/>
    </source>
</evidence>
<evidence type="ECO:0000256" key="5">
    <source>
        <dbReference type="ARBA" id="ARBA00023200"/>
    </source>
</evidence>
<sequence length="150" mass="16785">MVEYITPDFDDFVSLIKHFEGYSATPYICPGGVKTIGYGHTGKDVIDGMEITEEQGEQLLIEDLKEHQGYVDSFFKSIPLKENQIGALVSFCFNLGPGNLGKSSLKRRLLAGEDPNTVAREEIPKWNKAAGQVLRGLVRRRKAEVDFFCK</sequence>
<dbReference type="SUPFAM" id="SSF53955">
    <property type="entry name" value="Lysozyme-like"/>
    <property type="match status" value="1"/>
</dbReference>
<evidence type="ECO:0000256" key="2">
    <source>
        <dbReference type="ARBA" id="ARBA00022529"/>
    </source>
</evidence>
<protein>
    <recommendedName>
        <fullName evidence="9">Lysozyme</fullName>
    </recommendedName>
</protein>
<dbReference type="GO" id="GO:0031640">
    <property type="term" value="P:killing of cells of another organism"/>
    <property type="evidence" value="ECO:0007669"/>
    <property type="project" value="UniProtKB-KW"/>
</dbReference>
<dbReference type="Gene3D" id="1.10.530.40">
    <property type="match status" value="1"/>
</dbReference>
<dbReference type="AlphaFoldDB" id="A0A8J8NIN7"/>
<keyword evidence="5" id="KW-1035">Host cytoplasm</keyword>
<reference evidence="7" key="1">
    <citation type="submission" date="2019-06" db="EMBL/GenBank/DDBJ databases">
        <authorList>
            <person name="Zheng W."/>
        </authorList>
    </citation>
    <scope>NUCLEOTIDE SEQUENCE</scope>
    <source>
        <strain evidence="7">QDHG01</strain>
    </source>
</reference>
<accession>A0A8J8NIN7</accession>
<evidence type="ECO:0000256" key="1">
    <source>
        <dbReference type="ARBA" id="ARBA00000632"/>
    </source>
</evidence>
<evidence type="ECO:0000256" key="6">
    <source>
        <dbReference type="ARBA" id="ARBA00023295"/>
    </source>
</evidence>
<dbReference type="OrthoDB" id="5358886at2759"/>
<gene>
    <name evidence="7" type="ORF">FGO68_gene16808</name>
</gene>
<dbReference type="InterPro" id="IPR023347">
    <property type="entry name" value="Lysozyme_dom_sf"/>
</dbReference>
<dbReference type="InterPro" id="IPR034690">
    <property type="entry name" value="Endolysin_T4_type"/>
</dbReference>
<dbReference type="InterPro" id="IPR033907">
    <property type="entry name" value="Endolysin_autolysin"/>
</dbReference>
<dbReference type="GO" id="GO:0009253">
    <property type="term" value="P:peptidoglycan catabolic process"/>
    <property type="evidence" value="ECO:0007669"/>
    <property type="project" value="InterPro"/>
</dbReference>
<dbReference type="PANTHER" id="PTHR38107">
    <property type="match status" value="1"/>
</dbReference>
<keyword evidence="8" id="KW-1185">Reference proteome</keyword>
<name>A0A8J8NIN7_HALGN</name>
<evidence type="ECO:0000313" key="8">
    <source>
        <dbReference type="Proteomes" id="UP000785679"/>
    </source>
</evidence>
<comment type="catalytic activity">
    <reaction evidence="1">
        <text>Hydrolysis of (1-&gt;4)-beta-linkages between N-acetylmuramic acid and N-acetyl-D-glucosamine residues in a peptidoglycan and between N-acetyl-D-glucosamine residues in chitodextrins.</text>
        <dbReference type="EC" id="3.2.1.17"/>
    </reaction>
</comment>
<dbReference type="GO" id="GO:0016998">
    <property type="term" value="P:cell wall macromolecule catabolic process"/>
    <property type="evidence" value="ECO:0007669"/>
    <property type="project" value="InterPro"/>
</dbReference>
<dbReference type="CDD" id="cd00737">
    <property type="entry name" value="lyz_endolysin_autolysin"/>
    <property type="match status" value="1"/>
</dbReference>
<evidence type="ECO:0008006" key="9">
    <source>
        <dbReference type="Google" id="ProtNLM"/>
    </source>
</evidence>
<keyword evidence="3" id="KW-0081">Bacteriolytic enzyme</keyword>
<dbReference type="PANTHER" id="PTHR38107:SF3">
    <property type="entry name" value="LYSOZYME RRRD-RELATED"/>
    <property type="match status" value="1"/>
</dbReference>
<keyword evidence="6" id="KW-0326">Glycosidase</keyword>
<comment type="caution">
    <text evidence="7">The sequence shown here is derived from an EMBL/GenBank/DDBJ whole genome shotgun (WGS) entry which is preliminary data.</text>
</comment>
<evidence type="ECO:0000256" key="4">
    <source>
        <dbReference type="ARBA" id="ARBA00022801"/>
    </source>
</evidence>
<dbReference type="GO" id="GO:0042742">
    <property type="term" value="P:defense response to bacterium"/>
    <property type="evidence" value="ECO:0007669"/>
    <property type="project" value="UniProtKB-KW"/>
</dbReference>
<keyword evidence="4" id="KW-0378">Hydrolase</keyword>
<dbReference type="Pfam" id="PF00959">
    <property type="entry name" value="Phage_lysozyme"/>
    <property type="match status" value="1"/>
</dbReference>
<dbReference type="InterPro" id="IPR002196">
    <property type="entry name" value="Glyco_hydro_24"/>
</dbReference>
<dbReference type="InterPro" id="IPR051018">
    <property type="entry name" value="Bacteriophage_GH24"/>
</dbReference>
<dbReference type="Proteomes" id="UP000785679">
    <property type="component" value="Unassembled WGS sequence"/>
</dbReference>
<dbReference type="InterPro" id="IPR023346">
    <property type="entry name" value="Lysozyme-like_dom_sf"/>
</dbReference>
<evidence type="ECO:0000313" key="7">
    <source>
        <dbReference type="EMBL" id="TNV75180.1"/>
    </source>
</evidence>
<dbReference type="EMBL" id="RRYP01016203">
    <property type="protein sequence ID" value="TNV75180.1"/>
    <property type="molecule type" value="Genomic_DNA"/>
</dbReference>
<proteinExistence type="inferred from homology"/>
<dbReference type="GO" id="GO:0003796">
    <property type="term" value="F:lysozyme activity"/>
    <property type="evidence" value="ECO:0007669"/>
    <property type="project" value="UniProtKB-EC"/>
</dbReference>
<keyword evidence="2" id="KW-0929">Antimicrobial</keyword>